<accession>A0AA88I579</accession>
<dbReference type="SUPFAM" id="SSF48264">
    <property type="entry name" value="Cytochrome P450"/>
    <property type="match status" value="1"/>
</dbReference>
<dbReference type="GO" id="GO:0016705">
    <property type="term" value="F:oxidoreductase activity, acting on paired donors, with incorporation or reduction of molecular oxygen"/>
    <property type="evidence" value="ECO:0007669"/>
    <property type="project" value="InterPro"/>
</dbReference>
<keyword evidence="6" id="KW-1185">Reference proteome</keyword>
<dbReference type="InterPro" id="IPR011333">
    <property type="entry name" value="SKP1/BTB/POZ_sf"/>
</dbReference>
<dbReference type="PANTHER" id="PTHR46376">
    <property type="entry name" value="LEUCINE-ZIPPER-LIKE TRANSCRIPTIONAL REGULATOR 1"/>
    <property type="match status" value="1"/>
</dbReference>
<dbReference type="PANTHER" id="PTHR46376:SF1">
    <property type="entry name" value="LEUCINE-ZIPPER-LIKE TRANSCRIPTIONAL REGULATOR 1"/>
    <property type="match status" value="1"/>
</dbReference>
<reference evidence="5" key="1">
    <citation type="submission" date="2023-07" db="EMBL/GenBank/DDBJ databases">
        <title>Chromosome-level genome assembly of Artemia franciscana.</title>
        <authorList>
            <person name="Jo E."/>
        </authorList>
    </citation>
    <scope>NUCLEOTIDE SEQUENCE</scope>
    <source>
        <tissue evidence="5">Whole body</tissue>
    </source>
</reference>
<keyword evidence="2" id="KW-0677">Repeat</keyword>
<evidence type="ECO:0000313" key="5">
    <source>
        <dbReference type="EMBL" id="KAK2723023.1"/>
    </source>
</evidence>
<sequence>VFGTSKIPLKDLPTLEVRLVDAVPEAFQLVLSYIYTDRIDPLKKIKEPSNNNVVLLMMDVYRLAVQFHMRRLEHLCVHYLESTISIDNVLLALRNASQLRLYFIKEFCMRFTVKESNYNTIVMSQEFETLDQPLMVEIIRRRQMPQLRSADSSQLDTTGTSLEQDMEVFLRTVGKEFCDVTLVLDGTRFPAHKAILTARCSYFEGMFRSFMPENNVVTITIGEMIPSRQSFESLLHYIYNGDVKMPPEDSLYLFSAPYFFGFTNNRLQAFCKQNLEMNVTSDNVIQILEAADRIQALDMKKYSLNLIVHNFPKRSAFVATQALQKETSLEWKNAKSFEEIPGNPAYPLIGSSYEIFTKEFDVGRMHWTQKKYAEKFGPICRFVIPGLPTMVQVSDPTEIEKIYRADGKFPERPIIETLKKYREDKMDGVENFGLLLTSGNEWWTMRAKVQQPMMKSQNMLKYIPTMETVSVEMVERIRAIRDQNNEMPDTFLNEMFKWALESVALVALDVKLGCLRGHLPADSDPQKMIDATVSTFALMQELEFNGPHFWKIFPSKKLKQLFEVQDSFVE</sequence>
<name>A0AA88I579_ARTSF</name>
<feature type="domain" description="BTB" evidence="4">
    <location>
        <begin position="178"/>
        <end position="247"/>
    </location>
</feature>
<keyword evidence="1" id="KW-0880">Kelch repeat</keyword>
<dbReference type="FunFam" id="3.30.710.10:FF:000024">
    <property type="entry name" value="Leucine-zipper-like transcriptional regulator 1"/>
    <property type="match status" value="1"/>
</dbReference>
<dbReference type="Gene3D" id="1.10.630.10">
    <property type="entry name" value="Cytochrome P450"/>
    <property type="match status" value="1"/>
</dbReference>
<comment type="caution">
    <text evidence="5">The sequence shown here is derived from an EMBL/GenBank/DDBJ whole genome shotgun (WGS) entry which is preliminary data.</text>
</comment>
<keyword evidence="3" id="KW-0503">Monooxygenase</keyword>
<dbReference type="InterPro" id="IPR000210">
    <property type="entry name" value="BTB/POZ_dom"/>
</dbReference>
<feature type="non-terminal residue" evidence="5">
    <location>
        <position position="1"/>
    </location>
</feature>
<dbReference type="InterPro" id="IPR036396">
    <property type="entry name" value="Cyt_P450_sf"/>
</dbReference>
<evidence type="ECO:0000256" key="3">
    <source>
        <dbReference type="ARBA" id="ARBA00023033"/>
    </source>
</evidence>
<evidence type="ECO:0000259" key="4">
    <source>
        <dbReference type="PROSITE" id="PS50097"/>
    </source>
</evidence>
<dbReference type="CDD" id="cd18309">
    <property type="entry name" value="BTB2_POZ_LZTR1"/>
    <property type="match status" value="1"/>
</dbReference>
<dbReference type="CDD" id="cd18505">
    <property type="entry name" value="BACK1_LZTR1"/>
    <property type="match status" value="1"/>
</dbReference>
<organism evidence="5 6">
    <name type="scientific">Artemia franciscana</name>
    <name type="common">Brine shrimp</name>
    <name type="synonym">Artemia sanfranciscana</name>
    <dbReference type="NCBI Taxonomy" id="6661"/>
    <lineage>
        <taxon>Eukaryota</taxon>
        <taxon>Metazoa</taxon>
        <taxon>Ecdysozoa</taxon>
        <taxon>Arthropoda</taxon>
        <taxon>Crustacea</taxon>
        <taxon>Branchiopoda</taxon>
        <taxon>Anostraca</taxon>
        <taxon>Artemiidae</taxon>
        <taxon>Artemia</taxon>
    </lineage>
</organism>
<keyword evidence="3" id="KW-0560">Oxidoreductase</keyword>
<dbReference type="Gene3D" id="3.30.710.10">
    <property type="entry name" value="Potassium Channel Kv1.1, Chain A"/>
    <property type="match status" value="2"/>
</dbReference>
<dbReference type="GO" id="GO:0005506">
    <property type="term" value="F:iron ion binding"/>
    <property type="evidence" value="ECO:0007669"/>
    <property type="project" value="InterPro"/>
</dbReference>
<evidence type="ECO:0000256" key="2">
    <source>
        <dbReference type="ARBA" id="ARBA00022737"/>
    </source>
</evidence>
<proteinExistence type="predicted"/>
<dbReference type="GO" id="GO:0005794">
    <property type="term" value="C:Golgi apparatus"/>
    <property type="evidence" value="ECO:0007669"/>
    <property type="project" value="TreeGrafter"/>
</dbReference>
<dbReference type="SUPFAM" id="SSF54695">
    <property type="entry name" value="POZ domain"/>
    <property type="match status" value="2"/>
</dbReference>
<dbReference type="Pfam" id="PF00651">
    <property type="entry name" value="BTB"/>
    <property type="match status" value="2"/>
</dbReference>
<dbReference type="EMBL" id="JAVRJZ010000005">
    <property type="protein sequence ID" value="KAK2723023.1"/>
    <property type="molecule type" value="Genomic_DNA"/>
</dbReference>
<evidence type="ECO:0000313" key="6">
    <source>
        <dbReference type="Proteomes" id="UP001187531"/>
    </source>
</evidence>
<protein>
    <recommendedName>
        <fullName evidence="4">BTB domain-containing protein</fullName>
    </recommendedName>
</protein>
<dbReference type="GO" id="GO:0020037">
    <property type="term" value="F:heme binding"/>
    <property type="evidence" value="ECO:0007669"/>
    <property type="project" value="InterPro"/>
</dbReference>
<evidence type="ECO:0000256" key="1">
    <source>
        <dbReference type="ARBA" id="ARBA00022441"/>
    </source>
</evidence>
<dbReference type="PROSITE" id="PS50097">
    <property type="entry name" value="BTB"/>
    <property type="match status" value="1"/>
</dbReference>
<dbReference type="GO" id="GO:0004497">
    <property type="term" value="F:monooxygenase activity"/>
    <property type="evidence" value="ECO:0007669"/>
    <property type="project" value="UniProtKB-KW"/>
</dbReference>
<dbReference type="Proteomes" id="UP001187531">
    <property type="component" value="Unassembled WGS sequence"/>
</dbReference>
<dbReference type="AlphaFoldDB" id="A0AA88I579"/>
<gene>
    <name evidence="5" type="ORF">QYM36_003273</name>
</gene>
<dbReference type="InterPro" id="IPR051568">
    <property type="entry name" value="LZTR1/Attractin"/>
</dbReference>
<dbReference type="SMART" id="SM00225">
    <property type="entry name" value="BTB"/>
    <property type="match status" value="2"/>
</dbReference>